<dbReference type="InterPro" id="IPR030564">
    <property type="entry name" value="Myotubularin"/>
</dbReference>
<dbReference type="Proteomes" id="UP000770661">
    <property type="component" value="Unassembled WGS sequence"/>
</dbReference>
<dbReference type="PROSITE" id="PS51339">
    <property type="entry name" value="PPASE_MYOTUBULARIN"/>
    <property type="match status" value="1"/>
</dbReference>
<dbReference type="Pfam" id="PF06602">
    <property type="entry name" value="Myotub-related"/>
    <property type="match status" value="2"/>
</dbReference>
<accession>A0A8J4Y994</accession>
<comment type="caution">
    <text evidence="3">The sequence shown here is derived from an EMBL/GenBank/DDBJ whole genome shotgun (WGS) entry which is preliminary data.</text>
</comment>
<sequence length="673" mass="76614">MNSHRRNHPSTRFTTYIEFEERPVDVPEEKIQPRLLPGEIMIAKANNVLKFAPLKANRTGISGTLFVTNFKVSFVTSLPLETKEKEMHSKSLQNHFLGVHDVCLSEVDMVNQFSEENTKKKRLLYNAQMPQRLSGLQLVLKSLRVINFSFKFTPTGEDIRVAQALLHHAFPTSIDHLFLSCGYPPPSPGIPDFCLAQDWERELQRTRCPNWRVSKHNEFFNLCASLPTVLVVPRDLLDAQLEQAAQHFQGTRPPVWCWGSPAGAALVRMAQISPSISDKQQENRMMGLVHRCHPRKLQPKIFDLDQILPSLKDLQISYIKLRELHTPDDPTQFWEQDRHYYSRLESSRWLSHVSKCLEVAQSAATAVLHHNSSVILQDSSGCDLSAVISSLVQLLLDPQARTIRGFHCLVQKEWVALGHPFTKRLGHVRSQVEEQSPVWLLFLDCVHQVGLQHHTALEFTSEYLVALWHAAHCSLHSSFMFNSVNTKHSASDVLQRENPQQPIYLRPVWSWWAEDHSMVETQQNGSTEEPLGDKASSREAFLNVHYIQQLFESLSRSGAVKRISDPLSSAYHTWQHIDCLLGEVRQLPYDPATPLVPLQLDGSLRLDFSQSNLRPWTACFCAWLSEPAMLTLHDSEAILKGASPASHHWLHIHNMYTSLKDLLSQSLTNGAAQ</sequence>
<feature type="domain" description="Myotubularin phosphatase" evidence="2">
    <location>
        <begin position="193"/>
        <end position="620"/>
    </location>
</feature>
<evidence type="ECO:0000256" key="1">
    <source>
        <dbReference type="ARBA" id="ARBA00007471"/>
    </source>
</evidence>
<evidence type="ECO:0000259" key="2">
    <source>
        <dbReference type="PROSITE" id="PS51339"/>
    </source>
</evidence>
<dbReference type="InterPro" id="IPR011993">
    <property type="entry name" value="PH-like_dom_sf"/>
</dbReference>
<dbReference type="Gene3D" id="2.30.29.30">
    <property type="entry name" value="Pleckstrin-homology domain (PH domain)/Phosphotyrosine-binding domain (PTB)"/>
    <property type="match status" value="1"/>
</dbReference>
<comment type="similarity">
    <text evidence="1">Belongs to the protein-tyrosine phosphatase family. Non-receptor class myotubularin subfamily.</text>
</comment>
<reference evidence="3" key="1">
    <citation type="submission" date="2020-07" db="EMBL/GenBank/DDBJ databases">
        <title>The High-quality genome of the commercially important snow crab, Chionoecetes opilio.</title>
        <authorList>
            <person name="Jeong J.-H."/>
            <person name="Ryu S."/>
        </authorList>
    </citation>
    <scope>NUCLEOTIDE SEQUENCE</scope>
    <source>
        <strain evidence="3">MADBK_172401_WGS</strain>
        <tissue evidence="3">Digestive gland</tissue>
    </source>
</reference>
<dbReference type="OrthoDB" id="271628at2759"/>
<dbReference type="EMBL" id="JACEEZ010013658">
    <property type="protein sequence ID" value="KAG0719924.1"/>
    <property type="molecule type" value="Genomic_DNA"/>
</dbReference>
<proteinExistence type="inferred from homology"/>
<evidence type="ECO:0000313" key="3">
    <source>
        <dbReference type="EMBL" id="KAG0719924.1"/>
    </source>
</evidence>
<organism evidence="3 4">
    <name type="scientific">Chionoecetes opilio</name>
    <name type="common">Atlantic snow crab</name>
    <name type="synonym">Cancer opilio</name>
    <dbReference type="NCBI Taxonomy" id="41210"/>
    <lineage>
        <taxon>Eukaryota</taxon>
        <taxon>Metazoa</taxon>
        <taxon>Ecdysozoa</taxon>
        <taxon>Arthropoda</taxon>
        <taxon>Crustacea</taxon>
        <taxon>Multicrustacea</taxon>
        <taxon>Malacostraca</taxon>
        <taxon>Eumalacostraca</taxon>
        <taxon>Eucarida</taxon>
        <taxon>Decapoda</taxon>
        <taxon>Pleocyemata</taxon>
        <taxon>Brachyura</taxon>
        <taxon>Eubrachyura</taxon>
        <taxon>Majoidea</taxon>
        <taxon>Majidae</taxon>
        <taxon>Chionoecetes</taxon>
    </lineage>
</organism>
<evidence type="ECO:0000313" key="4">
    <source>
        <dbReference type="Proteomes" id="UP000770661"/>
    </source>
</evidence>
<dbReference type="GO" id="GO:0016020">
    <property type="term" value="C:membrane"/>
    <property type="evidence" value="ECO:0007669"/>
    <property type="project" value="TreeGrafter"/>
</dbReference>
<dbReference type="SUPFAM" id="SSF52799">
    <property type="entry name" value="(Phosphotyrosine protein) phosphatases II"/>
    <property type="match status" value="1"/>
</dbReference>
<dbReference type="GO" id="GO:0005737">
    <property type="term" value="C:cytoplasm"/>
    <property type="evidence" value="ECO:0007669"/>
    <property type="project" value="TreeGrafter"/>
</dbReference>
<dbReference type="GO" id="GO:0046856">
    <property type="term" value="P:phosphatidylinositol dephosphorylation"/>
    <property type="evidence" value="ECO:0007669"/>
    <property type="project" value="TreeGrafter"/>
</dbReference>
<dbReference type="SUPFAM" id="SSF50729">
    <property type="entry name" value="PH domain-like"/>
    <property type="match status" value="1"/>
</dbReference>
<protein>
    <submittedName>
        <fullName evidence="3">Myotubularin-related protein 10-B</fullName>
    </submittedName>
</protein>
<dbReference type="PANTHER" id="PTHR10807">
    <property type="entry name" value="MYOTUBULARIN-RELATED"/>
    <property type="match status" value="1"/>
</dbReference>
<dbReference type="PANTHER" id="PTHR10807:SF110">
    <property type="entry name" value="FI17948P1"/>
    <property type="match status" value="1"/>
</dbReference>
<keyword evidence="4" id="KW-1185">Reference proteome</keyword>
<dbReference type="InterPro" id="IPR010569">
    <property type="entry name" value="Myotubularin-like_Pase_dom"/>
</dbReference>
<gene>
    <name evidence="3" type="primary">mtmr10-b</name>
    <name evidence="3" type="ORF">GWK47_049484</name>
</gene>
<dbReference type="InterPro" id="IPR029021">
    <property type="entry name" value="Prot-tyrosine_phosphatase-like"/>
</dbReference>
<dbReference type="CDD" id="cd14537">
    <property type="entry name" value="PTP-MTMR10-like"/>
    <property type="match status" value="1"/>
</dbReference>
<name>A0A8J4Y994_CHIOP</name>
<dbReference type="AlphaFoldDB" id="A0A8J4Y994"/>